<dbReference type="OrthoDB" id="5913021at2759"/>
<feature type="compositionally biased region" description="Basic and acidic residues" evidence="2">
    <location>
        <begin position="1"/>
        <end position="19"/>
    </location>
</feature>
<dbReference type="InterPro" id="IPR004345">
    <property type="entry name" value="TB2_DP1_HVA22"/>
</dbReference>
<reference evidence="3" key="1">
    <citation type="submission" date="2022-11" db="EMBL/GenBank/DDBJ databases">
        <authorList>
            <person name="Kikuchi T."/>
        </authorList>
    </citation>
    <scope>NUCLEOTIDE SEQUENCE</scope>
    <source>
        <strain evidence="3">PS1010</strain>
    </source>
</reference>
<name>A0A9P1IVS6_9PELO</name>
<evidence type="ECO:0000256" key="2">
    <source>
        <dbReference type="SAM" id="MobiDB-lite"/>
    </source>
</evidence>
<keyword evidence="1" id="KW-1133">Transmembrane helix</keyword>
<proteinExistence type="inferred from homology"/>
<comment type="caution">
    <text evidence="3">The sequence shown here is derived from an EMBL/GenBank/DDBJ whole genome shotgun (WGS) entry which is preliminary data.</text>
</comment>
<comment type="similarity">
    <text evidence="1">Belongs to the DP1 family.</text>
</comment>
<dbReference type="Proteomes" id="UP001152747">
    <property type="component" value="Unassembled WGS sequence"/>
</dbReference>
<evidence type="ECO:0000313" key="4">
    <source>
        <dbReference type="Proteomes" id="UP001152747"/>
    </source>
</evidence>
<dbReference type="EMBL" id="CANHGI010000005">
    <property type="protein sequence ID" value="CAI5451621.1"/>
    <property type="molecule type" value="Genomic_DNA"/>
</dbReference>
<dbReference type="Pfam" id="PF03134">
    <property type="entry name" value="TB2_DP1_HVA22"/>
    <property type="match status" value="1"/>
</dbReference>
<keyword evidence="1" id="KW-0812">Transmembrane</keyword>
<sequence length="203" mass="23310">MSSRKPVDQSETTRTEQPTKYENAGDLPKSEAPPVVDGVKMFHADFVSYLYQPHGEFYDTNVKKIEEVTAVPRETVAYFLFALNALYMVFGSWAEFLCNLIGLAYPGYVSVKAIRTEGTDDDTEWLIYWSVYATFSLIDYFASSIWSVFPFYWLAKMTFLMYLYLPQTKGSRVVYNSIVNPLVTAIDKFLEPKSIKLEAVKQE</sequence>
<protein>
    <recommendedName>
        <fullName evidence="1">Receptor expression-enhancing protein</fullName>
    </recommendedName>
</protein>
<gene>
    <name evidence="3" type="ORF">CAMP_LOCUS14258</name>
</gene>
<feature type="region of interest" description="Disordered" evidence="2">
    <location>
        <begin position="1"/>
        <end position="31"/>
    </location>
</feature>
<feature type="transmembrane region" description="Helical" evidence="1">
    <location>
        <begin position="78"/>
        <end position="105"/>
    </location>
</feature>
<feature type="transmembrane region" description="Helical" evidence="1">
    <location>
        <begin position="125"/>
        <end position="154"/>
    </location>
</feature>
<keyword evidence="4" id="KW-1185">Reference proteome</keyword>
<comment type="subcellular location">
    <subcellularLocation>
        <location evidence="1">Membrane</location>
        <topology evidence="1">Multi-pass membrane protein</topology>
    </subcellularLocation>
</comment>
<evidence type="ECO:0000313" key="3">
    <source>
        <dbReference type="EMBL" id="CAI5451621.1"/>
    </source>
</evidence>
<dbReference type="AlphaFoldDB" id="A0A9P1IVS6"/>
<accession>A0A9P1IVS6</accession>
<keyword evidence="1" id="KW-0472">Membrane</keyword>
<dbReference type="GO" id="GO:0016020">
    <property type="term" value="C:membrane"/>
    <property type="evidence" value="ECO:0007669"/>
    <property type="project" value="UniProtKB-SubCell"/>
</dbReference>
<organism evidence="3 4">
    <name type="scientific">Caenorhabditis angaria</name>
    <dbReference type="NCBI Taxonomy" id="860376"/>
    <lineage>
        <taxon>Eukaryota</taxon>
        <taxon>Metazoa</taxon>
        <taxon>Ecdysozoa</taxon>
        <taxon>Nematoda</taxon>
        <taxon>Chromadorea</taxon>
        <taxon>Rhabditida</taxon>
        <taxon>Rhabditina</taxon>
        <taxon>Rhabditomorpha</taxon>
        <taxon>Rhabditoidea</taxon>
        <taxon>Rhabditidae</taxon>
        <taxon>Peloderinae</taxon>
        <taxon>Caenorhabditis</taxon>
    </lineage>
</organism>
<dbReference type="PANTHER" id="PTHR12300">
    <property type="entry name" value="HVA22-LIKE PROTEINS"/>
    <property type="match status" value="1"/>
</dbReference>
<dbReference type="PANTHER" id="PTHR12300:SF34">
    <property type="entry name" value="RECEPTOR EXPRESSION-ENHANCING PROTEIN"/>
    <property type="match status" value="1"/>
</dbReference>
<evidence type="ECO:0000256" key="1">
    <source>
        <dbReference type="RuleBase" id="RU362006"/>
    </source>
</evidence>